<evidence type="ECO:0000256" key="3">
    <source>
        <dbReference type="ARBA" id="ARBA00022679"/>
    </source>
</evidence>
<organism evidence="9">
    <name type="scientific">marine metagenome</name>
    <dbReference type="NCBI Taxonomy" id="408172"/>
    <lineage>
        <taxon>unclassified sequences</taxon>
        <taxon>metagenomes</taxon>
        <taxon>ecological metagenomes</taxon>
    </lineage>
</organism>
<dbReference type="GO" id="GO:0005886">
    <property type="term" value="C:plasma membrane"/>
    <property type="evidence" value="ECO:0007669"/>
    <property type="project" value="TreeGrafter"/>
</dbReference>
<evidence type="ECO:0000256" key="6">
    <source>
        <dbReference type="ARBA" id="ARBA00022989"/>
    </source>
</evidence>
<dbReference type="InterPro" id="IPR050256">
    <property type="entry name" value="Glycosyltransferase_2"/>
</dbReference>
<dbReference type="SUPFAM" id="SSF53448">
    <property type="entry name" value="Nucleotide-diphospho-sugar transferases"/>
    <property type="match status" value="1"/>
</dbReference>
<evidence type="ECO:0000313" key="9">
    <source>
        <dbReference type="EMBL" id="SVC63573.1"/>
    </source>
</evidence>
<dbReference type="GO" id="GO:0009103">
    <property type="term" value="P:lipopolysaccharide biosynthetic process"/>
    <property type="evidence" value="ECO:0007669"/>
    <property type="project" value="UniProtKB-KW"/>
</dbReference>
<keyword evidence="3" id="KW-0808">Transferase</keyword>
<dbReference type="PANTHER" id="PTHR48090">
    <property type="entry name" value="UNDECAPRENYL-PHOSPHATE 4-DEOXY-4-FORMAMIDO-L-ARABINOSE TRANSFERASE-RELATED"/>
    <property type="match status" value="1"/>
</dbReference>
<evidence type="ECO:0000256" key="7">
    <source>
        <dbReference type="ARBA" id="ARBA00023136"/>
    </source>
</evidence>
<evidence type="ECO:0000256" key="4">
    <source>
        <dbReference type="ARBA" id="ARBA00022692"/>
    </source>
</evidence>
<dbReference type="EMBL" id="UINC01102167">
    <property type="protein sequence ID" value="SVC63573.1"/>
    <property type="molecule type" value="Genomic_DNA"/>
</dbReference>
<protein>
    <recommendedName>
        <fullName evidence="8">Glycosyltransferase 2-like domain-containing protein</fullName>
    </recommendedName>
</protein>
<feature type="domain" description="Glycosyltransferase 2-like" evidence="8">
    <location>
        <begin position="8"/>
        <end position="56"/>
    </location>
</feature>
<accession>A0A382NQX9</accession>
<dbReference type="Gene3D" id="3.90.550.10">
    <property type="entry name" value="Spore Coat Polysaccharide Biosynthesis Protein SpsA, Chain A"/>
    <property type="match status" value="1"/>
</dbReference>
<sequence length="57" mass="6505">MKNNETLSIVIPVYNEALSLIELYNEIKINVALFSIWEILFVDDGSTDDSVEVIRSM</sequence>
<gene>
    <name evidence="9" type="ORF">METZ01_LOCUS316427</name>
</gene>
<evidence type="ECO:0000256" key="1">
    <source>
        <dbReference type="ARBA" id="ARBA00022475"/>
    </source>
</evidence>
<evidence type="ECO:0000256" key="2">
    <source>
        <dbReference type="ARBA" id="ARBA00022676"/>
    </source>
</evidence>
<dbReference type="InterPro" id="IPR001173">
    <property type="entry name" value="Glyco_trans_2-like"/>
</dbReference>
<evidence type="ECO:0000256" key="5">
    <source>
        <dbReference type="ARBA" id="ARBA00022985"/>
    </source>
</evidence>
<evidence type="ECO:0000259" key="8">
    <source>
        <dbReference type="Pfam" id="PF00535"/>
    </source>
</evidence>
<keyword evidence="4" id="KW-0812">Transmembrane</keyword>
<dbReference type="Pfam" id="PF00535">
    <property type="entry name" value="Glycos_transf_2"/>
    <property type="match status" value="1"/>
</dbReference>
<dbReference type="PANTHER" id="PTHR48090:SF3">
    <property type="entry name" value="UNDECAPRENYL-PHOSPHATE 4-DEOXY-4-FORMAMIDO-L-ARABINOSE TRANSFERASE"/>
    <property type="match status" value="1"/>
</dbReference>
<keyword evidence="6" id="KW-1133">Transmembrane helix</keyword>
<feature type="non-terminal residue" evidence="9">
    <location>
        <position position="57"/>
    </location>
</feature>
<dbReference type="InterPro" id="IPR029044">
    <property type="entry name" value="Nucleotide-diphossugar_trans"/>
</dbReference>
<keyword evidence="5" id="KW-0448">Lipopolysaccharide biosynthesis</keyword>
<keyword evidence="1" id="KW-1003">Cell membrane</keyword>
<keyword evidence="2" id="KW-0328">Glycosyltransferase</keyword>
<name>A0A382NQX9_9ZZZZ</name>
<proteinExistence type="predicted"/>
<keyword evidence="7" id="KW-0472">Membrane</keyword>
<dbReference type="AlphaFoldDB" id="A0A382NQX9"/>
<dbReference type="GO" id="GO:0016757">
    <property type="term" value="F:glycosyltransferase activity"/>
    <property type="evidence" value="ECO:0007669"/>
    <property type="project" value="UniProtKB-KW"/>
</dbReference>
<reference evidence="9" key="1">
    <citation type="submission" date="2018-05" db="EMBL/GenBank/DDBJ databases">
        <authorList>
            <person name="Lanie J.A."/>
            <person name="Ng W.-L."/>
            <person name="Kazmierczak K.M."/>
            <person name="Andrzejewski T.M."/>
            <person name="Davidsen T.M."/>
            <person name="Wayne K.J."/>
            <person name="Tettelin H."/>
            <person name="Glass J.I."/>
            <person name="Rusch D."/>
            <person name="Podicherti R."/>
            <person name="Tsui H.-C.T."/>
            <person name="Winkler M.E."/>
        </authorList>
    </citation>
    <scope>NUCLEOTIDE SEQUENCE</scope>
</reference>